<dbReference type="PANTHER" id="PTHR33526">
    <property type="entry name" value="OS07G0123800 PROTEIN"/>
    <property type="match status" value="1"/>
</dbReference>
<gene>
    <name evidence="1" type="ORF">CASFOL_015316</name>
</gene>
<reference evidence="2" key="1">
    <citation type="journal article" date="2024" name="IScience">
        <title>Strigolactones Initiate the Formation of Haustorium-like Structures in Castilleja.</title>
        <authorList>
            <person name="Buerger M."/>
            <person name="Peterson D."/>
            <person name="Chory J."/>
        </authorList>
    </citation>
    <scope>NUCLEOTIDE SEQUENCE [LARGE SCALE GENOMIC DNA]</scope>
</reference>
<evidence type="ECO:0000313" key="1">
    <source>
        <dbReference type="EMBL" id="KAL3640348.1"/>
    </source>
</evidence>
<dbReference type="AlphaFoldDB" id="A0ABD3DDC2"/>
<dbReference type="EMBL" id="JAVIJP010000017">
    <property type="protein sequence ID" value="KAL3640348.1"/>
    <property type="molecule type" value="Genomic_DNA"/>
</dbReference>
<name>A0ABD3DDC2_9LAMI</name>
<organism evidence="1 2">
    <name type="scientific">Castilleja foliolosa</name>
    <dbReference type="NCBI Taxonomy" id="1961234"/>
    <lineage>
        <taxon>Eukaryota</taxon>
        <taxon>Viridiplantae</taxon>
        <taxon>Streptophyta</taxon>
        <taxon>Embryophyta</taxon>
        <taxon>Tracheophyta</taxon>
        <taxon>Spermatophyta</taxon>
        <taxon>Magnoliopsida</taxon>
        <taxon>eudicotyledons</taxon>
        <taxon>Gunneridae</taxon>
        <taxon>Pentapetalae</taxon>
        <taxon>asterids</taxon>
        <taxon>lamiids</taxon>
        <taxon>Lamiales</taxon>
        <taxon>Orobanchaceae</taxon>
        <taxon>Pedicularideae</taxon>
        <taxon>Castillejinae</taxon>
        <taxon>Castilleja</taxon>
    </lineage>
</organism>
<keyword evidence="2" id="KW-1185">Reference proteome</keyword>
<dbReference type="Proteomes" id="UP001632038">
    <property type="component" value="Unassembled WGS sequence"/>
</dbReference>
<sequence>MSTKSTTARKEGKFVRYLKAPVKILARARDFYVHSLNGCAGHAAYYGSAVGCPTPYNPASLPRSFSTNSSYNPSQRDEDIRDLVRIASTRGLIGKTEADLLRSGKSKSPAAVNSGGAAEMNRSRTILIGRIDEEKPCEFEGNDVGEVRSLLYQRSKSYAASGRSKW</sequence>
<dbReference type="InterPro" id="IPR016972">
    <property type="entry name" value="UCP031279"/>
</dbReference>
<accession>A0ABD3DDC2</accession>
<protein>
    <submittedName>
        <fullName evidence="1">Uncharacterized protein</fullName>
    </submittedName>
</protein>
<proteinExistence type="predicted"/>
<evidence type="ECO:0000313" key="2">
    <source>
        <dbReference type="Proteomes" id="UP001632038"/>
    </source>
</evidence>
<dbReference type="PANTHER" id="PTHR33526:SF4">
    <property type="entry name" value="OS07G0123800 PROTEIN"/>
    <property type="match status" value="1"/>
</dbReference>
<dbReference type="PIRSF" id="PIRSF031279">
    <property type="entry name" value="UCP031279"/>
    <property type="match status" value="1"/>
</dbReference>
<comment type="caution">
    <text evidence="1">The sequence shown here is derived from an EMBL/GenBank/DDBJ whole genome shotgun (WGS) entry which is preliminary data.</text>
</comment>